<dbReference type="VEuPathDB" id="FungiDB:MYCFIDRAFT_195102"/>
<dbReference type="KEGG" id="pfj:MYCFIDRAFT_195102"/>
<dbReference type="HOGENOM" id="CLU_440830_0_0_1"/>
<feature type="domain" description="F-box" evidence="1">
    <location>
        <begin position="421"/>
        <end position="453"/>
    </location>
</feature>
<proteinExistence type="predicted"/>
<reference evidence="2 3" key="1">
    <citation type="journal article" date="2012" name="PLoS Pathog.">
        <title>Diverse lifestyles and strategies of plant pathogenesis encoded in the genomes of eighteen Dothideomycetes fungi.</title>
        <authorList>
            <person name="Ohm R.A."/>
            <person name="Feau N."/>
            <person name="Henrissat B."/>
            <person name="Schoch C.L."/>
            <person name="Horwitz B.A."/>
            <person name="Barry K.W."/>
            <person name="Condon B.J."/>
            <person name="Copeland A.C."/>
            <person name="Dhillon B."/>
            <person name="Glaser F."/>
            <person name="Hesse C.N."/>
            <person name="Kosti I."/>
            <person name="LaButti K."/>
            <person name="Lindquist E.A."/>
            <person name="Lucas S."/>
            <person name="Salamov A.A."/>
            <person name="Bradshaw R.E."/>
            <person name="Ciuffetti L."/>
            <person name="Hamelin R.C."/>
            <person name="Kema G.H.J."/>
            <person name="Lawrence C."/>
            <person name="Scott J.A."/>
            <person name="Spatafora J.W."/>
            <person name="Turgeon B.G."/>
            <person name="de Wit P.J.G.M."/>
            <person name="Zhong S."/>
            <person name="Goodwin S.B."/>
            <person name="Grigoriev I.V."/>
        </authorList>
    </citation>
    <scope>NUCLEOTIDE SEQUENCE [LARGE SCALE GENOMIC DNA]</scope>
    <source>
        <strain evidence="2 3">CIRAD86</strain>
    </source>
</reference>
<dbReference type="eggNOG" id="ENOG502RFRN">
    <property type="taxonomic scope" value="Eukaryota"/>
</dbReference>
<name>M2Z251_PSEFD</name>
<keyword evidence="3" id="KW-1185">Reference proteome</keyword>
<dbReference type="GeneID" id="19335426"/>
<gene>
    <name evidence="2" type="ORF">MYCFIDRAFT_195102</name>
</gene>
<dbReference type="EMBL" id="KB446557">
    <property type="protein sequence ID" value="EME83900.1"/>
    <property type="molecule type" value="Genomic_DNA"/>
</dbReference>
<protein>
    <recommendedName>
        <fullName evidence="1">F-box domain-containing protein</fullName>
    </recommendedName>
</protein>
<dbReference type="Pfam" id="PF00646">
    <property type="entry name" value="F-box"/>
    <property type="match status" value="1"/>
</dbReference>
<accession>M2Z251</accession>
<evidence type="ECO:0000313" key="3">
    <source>
        <dbReference type="Proteomes" id="UP000016932"/>
    </source>
</evidence>
<evidence type="ECO:0000259" key="1">
    <source>
        <dbReference type="Pfam" id="PF00646"/>
    </source>
</evidence>
<dbReference type="AlphaFoldDB" id="M2Z251"/>
<dbReference type="InterPro" id="IPR001810">
    <property type="entry name" value="F-box_dom"/>
</dbReference>
<evidence type="ECO:0000313" key="2">
    <source>
        <dbReference type="EMBL" id="EME83900.1"/>
    </source>
</evidence>
<organism evidence="2 3">
    <name type="scientific">Pseudocercospora fijiensis (strain CIRAD86)</name>
    <name type="common">Black leaf streak disease fungus</name>
    <name type="synonym">Mycosphaerella fijiensis</name>
    <dbReference type="NCBI Taxonomy" id="383855"/>
    <lineage>
        <taxon>Eukaryota</taxon>
        <taxon>Fungi</taxon>
        <taxon>Dikarya</taxon>
        <taxon>Ascomycota</taxon>
        <taxon>Pezizomycotina</taxon>
        <taxon>Dothideomycetes</taxon>
        <taxon>Dothideomycetidae</taxon>
        <taxon>Mycosphaerellales</taxon>
        <taxon>Mycosphaerellaceae</taxon>
        <taxon>Pseudocercospora</taxon>
    </lineage>
</organism>
<dbReference type="Proteomes" id="UP000016932">
    <property type="component" value="Unassembled WGS sequence"/>
</dbReference>
<dbReference type="OrthoDB" id="3800738at2759"/>
<sequence>MLNLSFLDLFVIQRTNNNIRDTSHGSTKLKQRMFLESPPAEKLNGKVLVNPLVERHSFTLSRIVAKYKQSDLQHRSWHVEPYSLREPQREVQKNNMYFTSPGALQTGNNNIRVVVKRSGSEKLDERKDLQLPLPVVKHDNYSSWRRMHITLPPNVMFSTDLLWERKRFDSSSLQQAMFLLVKPDASSSPFESRAIINPLLSQIIIAPSEVFDQADGLYFSQASLTHGDVQNKTLDLFICSETKAWKPWLRRLSSASLDVSWKRMLISQPPPSNFSTKLHAQPRFSKEKKKKVEVSFTTTHGRYLGNGCTLGEVFNKLDQSYGKFLDKCKRNKQVNRRDLRMGRKGAGKNWNWTADHVDVFPGTGRVRGSAVIDRTTQTCAASESPTVTISIMAPLTAACGVESEENETSSKAYHKVVHTTEVLEQILLNLDCITLYGIQRVCRAFRSTSQGSKKLRQEMFLEAETEQKAGDSGKAININPLIVRGVLTPTRALHVGGQVDGIQFGYWDRHEEAYPILMMYLVSEESNWDMRMDHVSNSPEASWRRMFISQPPRSNFRTDLTANATYWASRELGLQLWERTSQLHPGRSLGAVFAVVDREYEEFLPVLEDIRDAQKKAGSS</sequence>
<dbReference type="RefSeq" id="XP_007924524.1">
    <property type="nucleotide sequence ID" value="XM_007926333.1"/>
</dbReference>